<dbReference type="Pfam" id="PF10934">
    <property type="entry name" value="Sheath_initiator"/>
    <property type="match status" value="1"/>
</dbReference>
<protein>
    <submittedName>
        <fullName evidence="1">DUF2634 domain-containing protein</fullName>
    </submittedName>
</protein>
<dbReference type="OrthoDB" id="89089at2"/>
<name>A0A3Q9I763_9BACL</name>
<evidence type="ECO:0000313" key="1">
    <source>
        <dbReference type="EMBL" id="AZS14244.1"/>
    </source>
</evidence>
<evidence type="ECO:0000313" key="2">
    <source>
        <dbReference type="Proteomes" id="UP000270678"/>
    </source>
</evidence>
<dbReference type="Proteomes" id="UP000270678">
    <property type="component" value="Chromosome"/>
</dbReference>
<keyword evidence="2" id="KW-1185">Reference proteome</keyword>
<sequence>MANLFPESMEQSWEDSGSPELLEDEVILGRSWRFDFDAGEFVMTPTRKIAQVDGMDAWVMWCQKAIRTSRYRHLIYSRQYGQELDELIGRGYSRAVQESEIQRMVTETLMVDPRTLSVDGFTFSWQEDGCHFSCQIRNVHDEQFTLEGSVS</sequence>
<proteinExistence type="predicted"/>
<dbReference type="KEGG" id="plut:EI981_07060"/>
<accession>A0A3Q9I763</accession>
<dbReference type="InterPro" id="IPR020288">
    <property type="entry name" value="Sheath_initiator"/>
</dbReference>
<dbReference type="RefSeq" id="WP_126996722.1">
    <property type="nucleotide sequence ID" value="NZ_CP034346.1"/>
</dbReference>
<reference evidence="2" key="1">
    <citation type="submission" date="2018-12" db="EMBL/GenBank/DDBJ databases">
        <title>Complete genome sequence of Paenibacillus sp. MBLB1234.</title>
        <authorList>
            <person name="Nam Y.-D."/>
            <person name="Kang J."/>
            <person name="Chung W.-H."/>
            <person name="Park Y.S."/>
        </authorList>
    </citation>
    <scope>NUCLEOTIDE SEQUENCE [LARGE SCALE GENOMIC DNA]</scope>
    <source>
        <strain evidence="2">MBLB1234</strain>
    </source>
</reference>
<dbReference type="AlphaFoldDB" id="A0A3Q9I763"/>
<organism evidence="1 2">
    <name type="scientific">Paenibacillus lutimineralis</name>
    <dbReference type="NCBI Taxonomy" id="2707005"/>
    <lineage>
        <taxon>Bacteria</taxon>
        <taxon>Bacillati</taxon>
        <taxon>Bacillota</taxon>
        <taxon>Bacilli</taxon>
        <taxon>Bacillales</taxon>
        <taxon>Paenibacillaceae</taxon>
        <taxon>Paenibacillus</taxon>
    </lineage>
</organism>
<dbReference type="EMBL" id="CP034346">
    <property type="protein sequence ID" value="AZS14244.1"/>
    <property type="molecule type" value="Genomic_DNA"/>
</dbReference>
<gene>
    <name evidence="1" type="ORF">EI981_07060</name>
</gene>